<dbReference type="InterPro" id="IPR051302">
    <property type="entry name" value="Dual_SerThr-Tyr_Kinase"/>
</dbReference>
<protein>
    <submittedName>
        <fullName evidence="6">Uncharacterized protein</fullName>
    </submittedName>
</protein>
<evidence type="ECO:0000256" key="4">
    <source>
        <dbReference type="ARBA" id="ARBA00022679"/>
    </source>
</evidence>
<feature type="non-terminal residue" evidence="6">
    <location>
        <position position="242"/>
    </location>
</feature>
<dbReference type="GO" id="GO:0070374">
    <property type="term" value="P:positive regulation of ERK1 and ERK2 cascade"/>
    <property type="evidence" value="ECO:0007669"/>
    <property type="project" value="TreeGrafter"/>
</dbReference>
<evidence type="ECO:0000256" key="5">
    <source>
        <dbReference type="ARBA" id="ARBA00022777"/>
    </source>
</evidence>
<dbReference type="GO" id="GO:0005737">
    <property type="term" value="C:cytoplasm"/>
    <property type="evidence" value="ECO:0007669"/>
    <property type="project" value="UniProtKB-SubCell"/>
</dbReference>
<accession>A0AAV2S9A6</accession>
<gene>
    <name evidence="6" type="ORF">MNOR_LOCUS33463</name>
</gene>
<dbReference type="EMBL" id="CAXKWB010048388">
    <property type="protein sequence ID" value="CAL4166517.1"/>
    <property type="molecule type" value="Genomic_DNA"/>
</dbReference>
<dbReference type="GO" id="GO:0045743">
    <property type="term" value="P:positive regulation of fibroblast growth factor receptor signaling pathway"/>
    <property type="evidence" value="ECO:0007669"/>
    <property type="project" value="TreeGrafter"/>
</dbReference>
<keyword evidence="4" id="KW-0808">Transferase</keyword>
<sequence length="242" mass="26810">MTEAAAGVALEFNKFNKNARHLKRLQRETLQSIEDVGKSGNLSQDQLKEIRFNEHDLNSLNHILGVPPCIIIMGQDQYGKVAVVTRLLGEQVLPIVPVLHPSRAWRPVRLKYAQQRSVSLALGDHATYPEGGYELLQSLHAHTQPWGTVPRADVEMDYQTLEDPVVGGAVLEVCLQHQLLKEGVQVVVTPTLPTDGSTPLPTPITTHTLNTLPHTNDFVSQLLPSVLPILIYAISRDTFTEQ</sequence>
<dbReference type="PANTHER" id="PTHR46392:SF1">
    <property type="entry name" value="DUAL SERINE_THREONINE AND TYROSINE PROTEIN KINASE"/>
    <property type="match status" value="1"/>
</dbReference>
<name>A0AAV2S9A6_MEGNR</name>
<evidence type="ECO:0000313" key="7">
    <source>
        <dbReference type="Proteomes" id="UP001497623"/>
    </source>
</evidence>
<dbReference type="GO" id="GO:0004674">
    <property type="term" value="F:protein serine/threonine kinase activity"/>
    <property type="evidence" value="ECO:0007669"/>
    <property type="project" value="UniProtKB-KW"/>
</dbReference>
<organism evidence="6 7">
    <name type="scientific">Meganyctiphanes norvegica</name>
    <name type="common">Northern krill</name>
    <name type="synonym">Thysanopoda norvegica</name>
    <dbReference type="NCBI Taxonomy" id="48144"/>
    <lineage>
        <taxon>Eukaryota</taxon>
        <taxon>Metazoa</taxon>
        <taxon>Ecdysozoa</taxon>
        <taxon>Arthropoda</taxon>
        <taxon>Crustacea</taxon>
        <taxon>Multicrustacea</taxon>
        <taxon>Malacostraca</taxon>
        <taxon>Eumalacostraca</taxon>
        <taxon>Eucarida</taxon>
        <taxon>Euphausiacea</taxon>
        <taxon>Euphausiidae</taxon>
        <taxon>Meganyctiphanes</taxon>
    </lineage>
</organism>
<keyword evidence="3" id="KW-0723">Serine/threonine-protein kinase</keyword>
<dbReference type="Proteomes" id="UP001497623">
    <property type="component" value="Unassembled WGS sequence"/>
</dbReference>
<keyword evidence="2" id="KW-0963">Cytoplasm</keyword>
<comment type="caution">
    <text evidence="6">The sequence shown here is derived from an EMBL/GenBank/DDBJ whole genome shotgun (WGS) entry which is preliminary data.</text>
</comment>
<dbReference type="GO" id="GO:0043066">
    <property type="term" value="P:negative regulation of apoptotic process"/>
    <property type="evidence" value="ECO:0007669"/>
    <property type="project" value="TreeGrafter"/>
</dbReference>
<evidence type="ECO:0000256" key="2">
    <source>
        <dbReference type="ARBA" id="ARBA00022490"/>
    </source>
</evidence>
<evidence type="ECO:0000313" key="6">
    <source>
        <dbReference type="EMBL" id="CAL4166517.1"/>
    </source>
</evidence>
<proteinExistence type="predicted"/>
<keyword evidence="5" id="KW-0418">Kinase</keyword>
<keyword evidence="7" id="KW-1185">Reference proteome</keyword>
<evidence type="ECO:0000256" key="1">
    <source>
        <dbReference type="ARBA" id="ARBA00004496"/>
    </source>
</evidence>
<evidence type="ECO:0000256" key="3">
    <source>
        <dbReference type="ARBA" id="ARBA00022527"/>
    </source>
</evidence>
<reference evidence="6 7" key="1">
    <citation type="submission" date="2024-05" db="EMBL/GenBank/DDBJ databases">
        <authorList>
            <person name="Wallberg A."/>
        </authorList>
    </citation>
    <scope>NUCLEOTIDE SEQUENCE [LARGE SCALE GENOMIC DNA]</scope>
</reference>
<dbReference type="GO" id="GO:0044344">
    <property type="term" value="P:cellular response to fibroblast growth factor stimulus"/>
    <property type="evidence" value="ECO:0007669"/>
    <property type="project" value="TreeGrafter"/>
</dbReference>
<dbReference type="PANTHER" id="PTHR46392">
    <property type="entry name" value="DUAL SERINE/THREONINE AND TYROSINE PROTEIN KINASE"/>
    <property type="match status" value="1"/>
</dbReference>
<comment type="subcellular location">
    <subcellularLocation>
        <location evidence="1">Cytoplasm</location>
    </subcellularLocation>
</comment>
<dbReference type="AlphaFoldDB" id="A0AAV2S9A6"/>